<protein>
    <submittedName>
        <fullName evidence="1">Uncharacterized protein</fullName>
    </submittedName>
</protein>
<proteinExistence type="predicted"/>
<sequence length="67" mass="7492">MDIALKLPDELQQAIFQSINVSIQTAIKQVKQHDNCPEYMTKAEAAKYLHVSAPTLTHGLRMGLPFP</sequence>
<organism evidence="1 2">
    <name type="scientific">Ligilactobacillus ruminis</name>
    <dbReference type="NCBI Taxonomy" id="1623"/>
    <lineage>
        <taxon>Bacteria</taxon>
        <taxon>Bacillati</taxon>
        <taxon>Bacillota</taxon>
        <taxon>Bacilli</taxon>
        <taxon>Lactobacillales</taxon>
        <taxon>Lactobacillaceae</taxon>
        <taxon>Ligilactobacillus</taxon>
    </lineage>
</organism>
<dbReference type="EMBL" id="CP117692">
    <property type="protein sequence ID" value="WDC82500.1"/>
    <property type="molecule type" value="Genomic_DNA"/>
</dbReference>
<dbReference type="AlphaFoldDB" id="A0AAQ3AU56"/>
<gene>
    <name evidence="1" type="ORF">PSR59_02380</name>
</gene>
<accession>A0AAQ3AU56</accession>
<dbReference type="Proteomes" id="UP001222683">
    <property type="component" value="Chromosome"/>
</dbReference>
<name>A0AAQ3AU56_9LACO</name>
<reference evidence="1" key="1">
    <citation type="submission" date="2023-02" db="EMBL/GenBank/DDBJ databases">
        <title>Complete genome sequence of Lactobacillus ruminis CACC888 isolated from Pig feces.</title>
        <authorList>
            <person name="Park S."/>
            <person name="Park M.A."/>
            <person name="Kim D.-H."/>
            <person name="Kim Y."/>
        </authorList>
    </citation>
    <scope>NUCLEOTIDE SEQUENCE</scope>
    <source>
        <strain evidence="1">CACC888</strain>
    </source>
</reference>
<dbReference type="RefSeq" id="WP_273745274.1">
    <property type="nucleotide sequence ID" value="NZ_CP117692.1"/>
</dbReference>
<evidence type="ECO:0000313" key="2">
    <source>
        <dbReference type="Proteomes" id="UP001222683"/>
    </source>
</evidence>
<evidence type="ECO:0000313" key="1">
    <source>
        <dbReference type="EMBL" id="WDC82500.1"/>
    </source>
</evidence>